<keyword evidence="12" id="KW-0808">Transferase</keyword>
<evidence type="ECO:0000313" key="12">
    <source>
        <dbReference type="RefSeq" id="XP_034251032.1"/>
    </source>
</evidence>
<evidence type="ECO:0000256" key="2">
    <source>
        <dbReference type="ARBA" id="ARBA00006338"/>
    </source>
</evidence>
<name>A0A6P8ZZY6_THRPL</name>
<dbReference type="GO" id="GO:0005789">
    <property type="term" value="C:endoplasmic reticulum membrane"/>
    <property type="evidence" value="ECO:0007669"/>
    <property type="project" value="UniProtKB-SubCell"/>
</dbReference>
<keyword evidence="4" id="KW-0256">Endoplasmic reticulum</keyword>
<comment type="similarity">
    <text evidence="2">Belongs to the DIPK family.</text>
</comment>
<dbReference type="PANTHER" id="PTHR21093:SF2">
    <property type="entry name" value="DIVERGENT PROTEIN KINASE DOMAIN 1C"/>
    <property type="match status" value="1"/>
</dbReference>
<evidence type="ECO:0000256" key="8">
    <source>
        <dbReference type="ARBA" id="ARBA00023157"/>
    </source>
</evidence>
<keyword evidence="8" id="KW-1015">Disulfide bond</keyword>
<gene>
    <name evidence="12" type="primary">LOC117651278</name>
</gene>
<dbReference type="PANTHER" id="PTHR21093">
    <property type="entry name" value="DIVERGENT PROTEIN KINASE DOMAIN 1C-RELATED"/>
    <property type="match status" value="1"/>
</dbReference>
<keyword evidence="7 9" id="KW-0472">Membrane</keyword>
<dbReference type="InterPro" id="IPR022049">
    <property type="entry name" value="FAM69_kinase_dom"/>
</dbReference>
<evidence type="ECO:0000256" key="9">
    <source>
        <dbReference type="SAM" id="Phobius"/>
    </source>
</evidence>
<comment type="subcellular location">
    <subcellularLocation>
        <location evidence="1">Endoplasmic reticulum membrane</location>
        <topology evidence="1">Single-pass type II membrane protein</topology>
    </subcellularLocation>
</comment>
<reference evidence="12" key="1">
    <citation type="submission" date="2025-08" db="UniProtKB">
        <authorList>
            <consortium name="RefSeq"/>
        </authorList>
    </citation>
    <scope>IDENTIFICATION</scope>
    <source>
        <tissue evidence="12">Total insect</tissue>
    </source>
</reference>
<evidence type="ECO:0000256" key="3">
    <source>
        <dbReference type="ARBA" id="ARBA00022692"/>
    </source>
</evidence>
<keyword evidence="3 9" id="KW-0812">Transmembrane</keyword>
<dbReference type="SMART" id="SM01299">
    <property type="entry name" value="PIP49_N"/>
    <property type="match status" value="1"/>
</dbReference>
<keyword evidence="5" id="KW-0735">Signal-anchor</keyword>
<dbReference type="GeneID" id="117651278"/>
<organism evidence="12">
    <name type="scientific">Thrips palmi</name>
    <name type="common">Melon thrips</name>
    <dbReference type="NCBI Taxonomy" id="161013"/>
    <lineage>
        <taxon>Eukaryota</taxon>
        <taxon>Metazoa</taxon>
        <taxon>Ecdysozoa</taxon>
        <taxon>Arthropoda</taxon>
        <taxon>Hexapoda</taxon>
        <taxon>Insecta</taxon>
        <taxon>Pterygota</taxon>
        <taxon>Neoptera</taxon>
        <taxon>Paraneoptera</taxon>
        <taxon>Thysanoptera</taxon>
        <taxon>Terebrantia</taxon>
        <taxon>Thripoidea</taxon>
        <taxon>Thripidae</taxon>
        <taxon>Thrips</taxon>
    </lineage>
</organism>
<evidence type="ECO:0000256" key="1">
    <source>
        <dbReference type="ARBA" id="ARBA00004648"/>
    </source>
</evidence>
<dbReference type="CTD" id="2768997"/>
<dbReference type="OrthoDB" id="8543887at2759"/>
<evidence type="ECO:0000256" key="5">
    <source>
        <dbReference type="ARBA" id="ARBA00022968"/>
    </source>
</evidence>
<keyword evidence="12" id="KW-0418">Kinase</keyword>
<evidence type="ECO:0000256" key="4">
    <source>
        <dbReference type="ARBA" id="ARBA00022824"/>
    </source>
</evidence>
<dbReference type="FunCoup" id="A0A6P8ZZY6">
    <property type="interactions" value="3"/>
</dbReference>
<evidence type="ECO:0000256" key="6">
    <source>
        <dbReference type="ARBA" id="ARBA00022989"/>
    </source>
</evidence>
<dbReference type="Pfam" id="PF14875">
    <property type="entry name" value="PIP49_N"/>
    <property type="match status" value="1"/>
</dbReference>
<dbReference type="RefSeq" id="XP_034251032.1">
    <property type="nucleotide sequence ID" value="XM_034395141.1"/>
</dbReference>
<evidence type="ECO:0000259" key="10">
    <source>
        <dbReference type="SMART" id="SM01299"/>
    </source>
</evidence>
<feature type="domain" description="FAM69 N-terminal" evidence="10">
    <location>
        <begin position="12"/>
        <end position="165"/>
    </location>
</feature>
<dbReference type="Pfam" id="PF12260">
    <property type="entry name" value="PIP49_C"/>
    <property type="match status" value="1"/>
</dbReference>
<dbReference type="InterPro" id="IPR029244">
    <property type="entry name" value="FAM69_N"/>
</dbReference>
<dbReference type="InParanoid" id="A0A6P8ZZY6"/>
<dbReference type="GO" id="GO:0016301">
    <property type="term" value="F:kinase activity"/>
    <property type="evidence" value="ECO:0007669"/>
    <property type="project" value="UniProtKB-KW"/>
</dbReference>
<protein>
    <submittedName>
        <fullName evidence="12">Divergent protein kinase domain 1C isoform X1</fullName>
    </submittedName>
</protein>
<feature type="transmembrane region" description="Helical" evidence="9">
    <location>
        <begin position="21"/>
        <end position="41"/>
    </location>
</feature>
<dbReference type="Proteomes" id="UP000515158">
    <property type="component" value="Unplaced"/>
</dbReference>
<dbReference type="AlphaFoldDB" id="A0A6P8ZZY6"/>
<dbReference type="KEGG" id="tpal:117651278"/>
<evidence type="ECO:0000256" key="7">
    <source>
        <dbReference type="ARBA" id="ARBA00023136"/>
    </source>
</evidence>
<keyword evidence="6 9" id="KW-1133">Transmembrane helix</keyword>
<accession>A0A6P8ZZY6</accession>
<evidence type="ECO:0000313" key="11">
    <source>
        <dbReference type="Proteomes" id="UP000515158"/>
    </source>
</evidence>
<keyword evidence="11" id="KW-1185">Reference proteome</keyword>
<sequence>MLVIRRLPSLLYRHRQVSMGFILTGIFLVTVIYLLMDWGVVCSNVLVGRHVNKLCDMYNRGEIVGNLCPALCREKKIRAPACHTFRGGKEAIFSAEKDDSSQLIFKYSAKYSKDAALGEAMFQPDSFGRISVPSDAEFKYMLQELLVAKLNVSVTESQVTNLMRAVIHHESTHPKYGEELVNLWQFAHDHEFVCSAVFGDRGVFPRLLGVCGQYYAVEYLEPLPVDADWPDRVKLAVMTLELLEQLERDLPEPFHLCDVKMDHFGMTPGAQRIKFLDLDSVLPRRFANHITGDGRQCERDADCDFFDCRSRCGDLSGTCDNPVTNNNLQIVCEKLFVGWTLSGTVVVPGLLMSPRTSSALSALLRLCSNPDSETNDLARSPASSHTKRRLYMMLSEMYSSLSLLD</sequence>
<proteinExistence type="inferred from homology"/>